<dbReference type="Gene3D" id="1.10.760.10">
    <property type="entry name" value="Cytochrome c-like domain"/>
    <property type="match status" value="1"/>
</dbReference>
<dbReference type="GO" id="GO:0046872">
    <property type="term" value="F:metal ion binding"/>
    <property type="evidence" value="ECO:0007669"/>
    <property type="project" value="UniProtKB-KW"/>
</dbReference>
<evidence type="ECO:0000256" key="3">
    <source>
        <dbReference type="ARBA" id="ARBA00022723"/>
    </source>
</evidence>
<dbReference type="Pfam" id="PF00034">
    <property type="entry name" value="Cytochrom_C"/>
    <property type="match status" value="1"/>
</dbReference>
<dbReference type="InterPro" id="IPR050597">
    <property type="entry name" value="Cytochrome_c_Oxidase_Subunit"/>
</dbReference>
<reference evidence="7" key="1">
    <citation type="submission" date="2016-10" db="EMBL/GenBank/DDBJ databases">
        <title>Sequence of Gallionella enrichment culture.</title>
        <authorList>
            <person name="Poehlein A."/>
            <person name="Muehling M."/>
            <person name="Daniel R."/>
        </authorList>
    </citation>
    <scope>NUCLEOTIDE SEQUENCE</scope>
</reference>
<dbReference type="InterPro" id="IPR036909">
    <property type="entry name" value="Cyt_c-like_dom_sf"/>
</dbReference>
<dbReference type="GO" id="GO:0009055">
    <property type="term" value="F:electron transfer activity"/>
    <property type="evidence" value="ECO:0007669"/>
    <property type="project" value="InterPro"/>
</dbReference>
<evidence type="ECO:0000256" key="2">
    <source>
        <dbReference type="ARBA" id="ARBA00022617"/>
    </source>
</evidence>
<evidence type="ECO:0000259" key="6">
    <source>
        <dbReference type="PROSITE" id="PS51007"/>
    </source>
</evidence>
<dbReference type="AlphaFoldDB" id="A0A1J5QEX7"/>
<dbReference type="PANTHER" id="PTHR33751:SF9">
    <property type="entry name" value="CYTOCHROME C4"/>
    <property type="match status" value="1"/>
</dbReference>
<evidence type="ECO:0000256" key="1">
    <source>
        <dbReference type="ARBA" id="ARBA00022448"/>
    </source>
</evidence>
<gene>
    <name evidence="7" type="primary">fccA_3</name>
    <name evidence="7" type="ORF">GALL_362140</name>
</gene>
<keyword evidence="4" id="KW-0249">Electron transport</keyword>
<evidence type="ECO:0000256" key="4">
    <source>
        <dbReference type="ARBA" id="ARBA00022982"/>
    </source>
</evidence>
<keyword evidence="5" id="KW-0408">Iron</keyword>
<accession>A0A1J5QEX7</accession>
<evidence type="ECO:0000256" key="5">
    <source>
        <dbReference type="ARBA" id="ARBA00023004"/>
    </source>
</evidence>
<dbReference type="PANTHER" id="PTHR33751">
    <property type="entry name" value="CBB3-TYPE CYTOCHROME C OXIDASE SUBUNIT FIXP"/>
    <property type="match status" value="1"/>
</dbReference>
<keyword evidence="1" id="KW-0813">Transport</keyword>
<keyword evidence="2" id="KW-0349">Heme</keyword>
<keyword evidence="3" id="KW-0479">Metal-binding</keyword>
<dbReference type="EMBL" id="MLJW01000855">
    <property type="protein sequence ID" value="OIQ82008.1"/>
    <property type="molecule type" value="Genomic_DNA"/>
</dbReference>
<sequence length="108" mass="11549">MKLRYLLLAYLALPAMAGADAHIRTLAASCAACHGTNGNSVGGTPVLAGLDRNYFITQMQAFRSGTRASTVMHHHAMGLPEDEIEQLGDYFAAQKRVAVSSPMPLKGF</sequence>
<dbReference type="InterPro" id="IPR009056">
    <property type="entry name" value="Cyt_c-like_dom"/>
</dbReference>
<name>A0A1J5QEX7_9ZZZZ</name>
<comment type="caution">
    <text evidence="7">The sequence shown here is derived from an EMBL/GenBank/DDBJ whole genome shotgun (WGS) entry which is preliminary data.</text>
</comment>
<evidence type="ECO:0000313" key="7">
    <source>
        <dbReference type="EMBL" id="OIQ82008.1"/>
    </source>
</evidence>
<dbReference type="PROSITE" id="PS51007">
    <property type="entry name" value="CYTC"/>
    <property type="match status" value="1"/>
</dbReference>
<protein>
    <submittedName>
        <fullName evidence="7">Cytochrome subunit of sulfide dehydrogenase</fullName>
    </submittedName>
</protein>
<dbReference type="SUPFAM" id="SSF46626">
    <property type="entry name" value="Cytochrome c"/>
    <property type="match status" value="1"/>
</dbReference>
<organism evidence="7">
    <name type="scientific">mine drainage metagenome</name>
    <dbReference type="NCBI Taxonomy" id="410659"/>
    <lineage>
        <taxon>unclassified sequences</taxon>
        <taxon>metagenomes</taxon>
        <taxon>ecological metagenomes</taxon>
    </lineage>
</organism>
<proteinExistence type="predicted"/>
<feature type="domain" description="Cytochrome c" evidence="6">
    <location>
        <begin position="13"/>
        <end position="95"/>
    </location>
</feature>
<dbReference type="GO" id="GO:0020037">
    <property type="term" value="F:heme binding"/>
    <property type="evidence" value="ECO:0007669"/>
    <property type="project" value="InterPro"/>
</dbReference>